<keyword evidence="3" id="KW-0732">Signal</keyword>
<dbReference type="GO" id="GO:0015679">
    <property type="term" value="P:plasma membrane copper ion transport"/>
    <property type="evidence" value="ECO:0007669"/>
    <property type="project" value="TreeGrafter"/>
</dbReference>
<evidence type="ECO:0000313" key="6">
    <source>
        <dbReference type="Proteomes" id="UP000199397"/>
    </source>
</evidence>
<dbReference type="Pfam" id="PF25919">
    <property type="entry name" value="BSH_CusB"/>
    <property type="match status" value="1"/>
</dbReference>
<feature type="chain" id="PRO_5011456484" evidence="3">
    <location>
        <begin position="25"/>
        <end position="358"/>
    </location>
</feature>
<dbReference type="Gene3D" id="2.40.50.100">
    <property type="match status" value="1"/>
</dbReference>
<dbReference type="InterPro" id="IPR058790">
    <property type="entry name" value="BSH_CusB"/>
</dbReference>
<gene>
    <name evidence="5" type="ORF">SAMN05660964_00051</name>
</gene>
<dbReference type="Gene3D" id="1.10.287.470">
    <property type="entry name" value="Helix hairpin bin"/>
    <property type="match status" value="1"/>
</dbReference>
<protein>
    <submittedName>
        <fullName evidence="5">RND family efflux transporter, MFP subunit</fullName>
    </submittedName>
</protein>
<dbReference type="GO" id="GO:0030288">
    <property type="term" value="C:outer membrane-bounded periplasmic space"/>
    <property type="evidence" value="ECO:0007669"/>
    <property type="project" value="TreeGrafter"/>
</dbReference>
<dbReference type="GO" id="GO:0046914">
    <property type="term" value="F:transition metal ion binding"/>
    <property type="evidence" value="ECO:0007669"/>
    <property type="project" value="TreeGrafter"/>
</dbReference>
<keyword evidence="6" id="KW-1185">Reference proteome</keyword>
<dbReference type="AlphaFoldDB" id="A0A1H3VFR9"/>
<evidence type="ECO:0000256" key="3">
    <source>
        <dbReference type="SAM" id="SignalP"/>
    </source>
</evidence>
<dbReference type="GO" id="GO:0060003">
    <property type="term" value="P:copper ion export"/>
    <property type="evidence" value="ECO:0007669"/>
    <property type="project" value="TreeGrafter"/>
</dbReference>
<accession>A0A1H3VFR9</accession>
<feature type="signal peptide" evidence="3">
    <location>
        <begin position="1"/>
        <end position="24"/>
    </location>
</feature>
<dbReference type="STRING" id="525918.SAMN05660964_00051"/>
<evidence type="ECO:0000256" key="2">
    <source>
        <dbReference type="ARBA" id="ARBA00022448"/>
    </source>
</evidence>
<dbReference type="Gene3D" id="2.40.30.170">
    <property type="match status" value="1"/>
</dbReference>
<evidence type="ECO:0000259" key="4">
    <source>
        <dbReference type="Pfam" id="PF25919"/>
    </source>
</evidence>
<dbReference type="OrthoDB" id="9806939at2"/>
<dbReference type="NCBIfam" id="TIGR01730">
    <property type="entry name" value="RND_mfp"/>
    <property type="match status" value="1"/>
</dbReference>
<reference evidence="5 6" key="1">
    <citation type="submission" date="2016-10" db="EMBL/GenBank/DDBJ databases">
        <authorList>
            <person name="de Groot N.N."/>
        </authorList>
    </citation>
    <scope>NUCLEOTIDE SEQUENCE [LARGE SCALE GENOMIC DNA]</scope>
    <source>
        <strain evidence="5 6">DSM 21228</strain>
    </source>
</reference>
<dbReference type="EMBL" id="FNQP01000001">
    <property type="protein sequence ID" value="SDZ73635.1"/>
    <property type="molecule type" value="Genomic_DNA"/>
</dbReference>
<dbReference type="InterPro" id="IPR051909">
    <property type="entry name" value="MFP_Cation_Efflux"/>
</dbReference>
<organism evidence="5 6">
    <name type="scientific">Thiothrix caldifontis</name>
    <dbReference type="NCBI Taxonomy" id="525918"/>
    <lineage>
        <taxon>Bacteria</taxon>
        <taxon>Pseudomonadati</taxon>
        <taxon>Pseudomonadota</taxon>
        <taxon>Gammaproteobacteria</taxon>
        <taxon>Thiotrichales</taxon>
        <taxon>Thiotrichaceae</taxon>
        <taxon>Thiothrix</taxon>
    </lineage>
</organism>
<dbReference type="Gene3D" id="2.40.420.20">
    <property type="match status" value="1"/>
</dbReference>
<dbReference type="GO" id="GO:0022857">
    <property type="term" value="F:transmembrane transporter activity"/>
    <property type="evidence" value="ECO:0007669"/>
    <property type="project" value="InterPro"/>
</dbReference>
<name>A0A1H3VFR9_9GAMM</name>
<comment type="similarity">
    <text evidence="1">Belongs to the membrane fusion protein (MFP) (TC 8.A.1) family.</text>
</comment>
<dbReference type="SUPFAM" id="SSF111369">
    <property type="entry name" value="HlyD-like secretion proteins"/>
    <property type="match status" value="1"/>
</dbReference>
<keyword evidence="2" id="KW-0813">Transport</keyword>
<sequence>MPVIRTIKPSLLSLALLFSSIATAAAIIPMPAEQRSALGIEVTPLTTSSANTVLEVNAQVMLPPASVRVVAAPADGLITTLLHQTGETVKAGDKVASLSSPDVVEAQRQYLQARLKYQLAADNAARDQRLADQGLIAKNTWLLTQNDVKLAQADQEAAIATLRLLGVKPGSESAEITLTAPISGWILETMVEPGQRVEAPAALVKIGNLRQLSLEIPLTPAQAKDVQAGQTVTIRDSQLSGTVRALQPALDNAQNVIVRADITQEDSTTLHPGQTVKVTLQSSSNAGEAAASIPTSGLVWSGDQAYVFTESAEGFIPTAVKIVQQNNTQATISGLPADSRIATKGVAALKAKWQEAEE</sequence>
<dbReference type="PANTHER" id="PTHR30097">
    <property type="entry name" value="CATION EFFLUX SYSTEM PROTEIN CUSB"/>
    <property type="match status" value="1"/>
</dbReference>
<feature type="domain" description="CusB-like barrel-sandwich hybrid" evidence="4">
    <location>
        <begin position="67"/>
        <end position="206"/>
    </location>
</feature>
<evidence type="ECO:0000256" key="1">
    <source>
        <dbReference type="ARBA" id="ARBA00009477"/>
    </source>
</evidence>
<dbReference type="GO" id="GO:0016020">
    <property type="term" value="C:membrane"/>
    <property type="evidence" value="ECO:0007669"/>
    <property type="project" value="InterPro"/>
</dbReference>
<dbReference type="PANTHER" id="PTHR30097:SF4">
    <property type="entry name" value="SLR6042 PROTEIN"/>
    <property type="match status" value="1"/>
</dbReference>
<dbReference type="InterPro" id="IPR006143">
    <property type="entry name" value="RND_pump_MFP"/>
</dbReference>
<dbReference type="Proteomes" id="UP000199397">
    <property type="component" value="Unassembled WGS sequence"/>
</dbReference>
<evidence type="ECO:0000313" key="5">
    <source>
        <dbReference type="EMBL" id="SDZ73635.1"/>
    </source>
</evidence>
<proteinExistence type="inferred from homology"/>